<dbReference type="Pfam" id="PF13855">
    <property type="entry name" value="LRR_8"/>
    <property type="match status" value="1"/>
</dbReference>
<dbReference type="OrthoDB" id="1600340at2759"/>
<dbReference type="Gene3D" id="3.80.10.10">
    <property type="entry name" value="Ribonuclease Inhibitor"/>
    <property type="match status" value="2"/>
</dbReference>
<comment type="caution">
    <text evidence="4">The sequence shown here is derived from an EMBL/GenBank/DDBJ whole genome shotgun (WGS) entry which is preliminary data.</text>
</comment>
<dbReference type="Proteomes" id="UP001107558">
    <property type="component" value="Chromosome 4"/>
</dbReference>
<sequence length="282" mass="32452">MLFFLLLYTIFFLSITSSELISNECSRLNDDTCFIEIDEKNSKVFRIDSDVKFTKLIAIGINKYNLGINDEIMVDVSSLVIIKSDIVGIDHEDFDALKNLKELKMAEGNLKKIHKNTFENQILLEILDLSENQIEFLPGEVFKNLANLKSLDLHGNKFQLLLSNLFDPLIKLEDINLSKNELLTLCSQHFKNKPNLKFIDLTQNNFWNLDQQTFDGLTSLVYLGLDSTPKCHMFKYGSRNSTIAIDLNEVKQDIRDGCTSSDFEAYELHAKIIEIKKSFKNY</sequence>
<dbReference type="InterPro" id="IPR050333">
    <property type="entry name" value="SLRP"/>
</dbReference>
<keyword evidence="1" id="KW-0433">Leucine-rich repeat</keyword>
<evidence type="ECO:0000256" key="1">
    <source>
        <dbReference type="ARBA" id="ARBA00022614"/>
    </source>
</evidence>
<keyword evidence="5" id="KW-1185">Reference proteome</keyword>
<dbReference type="PROSITE" id="PS51450">
    <property type="entry name" value="LRR"/>
    <property type="match status" value="1"/>
</dbReference>
<dbReference type="PANTHER" id="PTHR45712:SF22">
    <property type="entry name" value="INSULIN-LIKE GROWTH FACTOR-BINDING PROTEIN COMPLEX ACID LABILE SUBUNIT"/>
    <property type="match status" value="1"/>
</dbReference>
<dbReference type="SUPFAM" id="SSF52058">
    <property type="entry name" value="L domain-like"/>
    <property type="match status" value="1"/>
</dbReference>
<dbReference type="InterPro" id="IPR001611">
    <property type="entry name" value="Leu-rich_rpt"/>
</dbReference>
<dbReference type="AlphaFoldDB" id="A0A9J6BGL9"/>
<evidence type="ECO:0000256" key="2">
    <source>
        <dbReference type="ARBA" id="ARBA00022737"/>
    </source>
</evidence>
<reference evidence="4" key="1">
    <citation type="submission" date="2021-03" db="EMBL/GenBank/DDBJ databases">
        <title>Chromosome level genome of the anhydrobiotic midge Polypedilum vanderplanki.</title>
        <authorList>
            <person name="Yoshida Y."/>
            <person name="Kikawada T."/>
            <person name="Gusev O."/>
        </authorList>
    </citation>
    <scope>NUCLEOTIDE SEQUENCE</scope>
    <source>
        <strain evidence="4">NIAS01</strain>
        <tissue evidence="4">Whole body or cell culture</tissue>
    </source>
</reference>
<feature type="signal peptide" evidence="3">
    <location>
        <begin position="1"/>
        <end position="18"/>
    </location>
</feature>
<dbReference type="InterPro" id="IPR003591">
    <property type="entry name" value="Leu-rich_rpt_typical-subtyp"/>
</dbReference>
<protein>
    <recommendedName>
        <fullName evidence="6">Leucine rich repeat protein</fullName>
    </recommendedName>
</protein>
<name>A0A9J6BGL9_POLVA</name>
<evidence type="ECO:0000313" key="4">
    <source>
        <dbReference type="EMBL" id="KAG5668735.1"/>
    </source>
</evidence>
<evidence type="ECO:0000313" key="5">
    <source>
        <dbReference type="Proteomes" id="UP001107558"/>
    </source>
</evidence>
<evidence type="ECO:0008006" key="6">
    <source>
        <dbReference type="Google" id="ProtNLM"/>
    </source>
</evidence>
<dbReference type="PANTHER" id="PTHR45712">
    <property type="entry name" value="AGAP008170-PA"/>
    <property type="match status" value="1"/>
</dbReference>
<keyword evidence="3" id="KW-0732">Signal</keyword>
<evidence type="ECO:0000256" key="3">
    <source>
        <dbReference type="SAM" id="SignalP"/>
    </source>
</evidence>
<feature type="chain" id="PRO_5039935236" description="Leucine rich repeat protein" evidence="3">
    <location>
        <begin position="19"/>
        <end position="282"/>
    </location>
</feature>
<keyword evidence="2" id="KW-0677">Repeat</keyword>
<dbReference type="InterPro" id="IPR032675">
    <property type="entry name" value="LRR_dom_sf"/>
</dbReference>
<proteinExistence type="predicted"/>
<dbReference type="SMART" id="SM00369">
    <property type="entry name" value="LRR_TYP"/>
    <property type="match status" value="5"/>
</dbReference>
<organism evidence="4 5">
    <name type="scientific">Polypedilum vanderplanki</name>
    <name type="common">Sleeping chironomid midge</name>
    <dbReference type="NCBI Taxonomy" id="319348"/>
    <lineage>
        <taxon>Eukaryota</taxon>
        <taxon>Metazoa</taxon>
        <taxon>Ecdysozoa</taxon>
        <taxon>Arthropoda</taxon>
        <taxon>Hexapoda</taxon>
        <taxon>Insecta</taxon>
        <taxon>Pterygota</taxon>
        <taxon>Neoptera</taxon>
        <taxon>Endopterygota</taxon>
        <taxon>Diptera</taxon>
        <taxon>Nematocera</taxon>
        <taxon>Chironomoidea</taxon>
        <taxon>Chironomidae</taxon>
        <taxon>Chironominae</taxon>
        <taxon>Polypedilum</taxon>
        <taxon>Polypedilum</taxon>
    </lineage>
</organism>
<gene>
    <name evidence="4" type="ORF">PVAND_016662</name>
</gene>
<dbReference type="EMBL" id="JADBJN010000004">
    <property type="protein sequence ID" value="KAG5668735.1"/>
    <property type="molecule type" value="Genomic_DNA"/>
</dbReference>
<accession>A0A9J6BGL9</accession>